<evidence type="ECO:0000256" key="1">
    <source>
        <dbReference type="SAM" id="Coils"/>
    </source>
</evidence>
<evidence type="ECO:0000313" key="4">
    <source>
        <dbReference type="EMBL" id="KAF5803773.1"/>
    </source>
</evidence>
<evidence type="ECO:0000256" key="2">
    <source>
        <dbReference type="SAM" id="MobiDB-lite"/>
    </source>
</evidence>
<accession>A0A9K3IVD3</accession>
<dbReference type="AlphaFoldDB" id="A0A9K3IVD3"/>
<gene>
    <name evidence="4" type="ORF">HanXRQr2_Chr06g0275391</name>
</gene>
<feature type="coiled-coil region" evidence="1">
    <location>
        <begin position="107"/>
        <end position="191"/>
    </location>
</feature>
<organism evidence="4 5">
    <name type="scientific">Helianthus annuus</name>
    <name type="common">Common sunflower</name>
    <dbReference type="NCBI Taxonomy" id="4232"/>
    <lineage>
        <taxon>Eukaryota</taxon>
        <taxon>Viridiplantae</taxon>
        <taxon>Streptophyta</taxon>
        <taxon>Embryophyta</taxon>
        <taxon>Tracheophyta</taxon>
        <taxon>Spermatophyta</taxon>
        <taxon>Magnoliopsida</taxon>
        <taxon>eudicotyledons</taxon>
        <taxon>Gunneridae</taxon>
        <taxon>Pentapetalae</taxon>
        <taxon>asterids</taxon>
        <taxon>campanulids</taxon>
        <taxon>Asterales</taxon>
        <taxon>Asteraceae</taxon>
        <taxon>Asteroideae</taxon>
        <taxon>Heliantheae alliance</taxon>
        <taxon>Heliantheae</taxon>
        <taxon>Helianthus</taxon>
    </lineage>
</organism>
<comment type="caution">
    <text evidence="4">The sequence shown here is derived from an EMBL/GenBank/DDBJ whole genome shotgun (WGS) entry which is preliminary data.</text>
</comment>
<keyword evidence="1" id="KW-0175">Coiled coil</keyword>
<evidence type="ECO:0000256" key="3">
    <source>
        <dbReference type="SAM" id="SignalP"/>
    </source>
</evidence>
<protein>
    <submittedName>
        <fullName evidence="4">Uncharacterized protein</fullName>
    </submittedName>
</protein>
<feature type="chain" id="PRO_5039910307" evidence="3">
    <location>
        <begin position="19"/>
        <end position="339"/>
    </location>
</feature>
<dbReference type="EMBL" id="MNCJ02000321">
    <property type="protein sequence ID" value="KAF5803773.1"/>
    <property type="molecule type" value="Genomic_DNA"/>
</dbReference>
<reference evidence="4" key="2">
    <citation type="submission" date="2020-06" db="EMBL/GenBank/DDBJ databases">
        <title>Helianthus annuus Genome sequencing and assembly Release 2.</title>
        <authorList>
            <person name="Gouzy J."/>
            <person name="Langlade N."/>
            <person name="Munos S."/>
        </authorList>
    </citation>
    <scope>NUCLEOTIDE SEQUENCE</scope>
    <source>
        <tissue evidence="4">Leaves</tissue>
    </source>
</reference>
<keyword evidence="5" id="KW-1185">Reference proteome</keyword>
<feature type="signal peptide" evidence="3">
    <location>
        <begin position="1"/>
        <end position="18"/>
    </location>
</feature>
<dbReference type="Proteomes" id="UP000215914">
    <property type="component" value="Unassembled WGS sequence"/>
</dbReference>
<reference evidence="4" key="1">
    <citation type="journal article" date="2017" name="Nature">
        <title>The sunflower genome provides insights into oil metabolism, flowering and Asterid evolution.</title>
        <authorList>
            <person name="Badouin H."/>
            <person name="Gouzy J."/>
            <person name="Grassa C.J."/>
            <person name="Murat F."/>
            <person name="Staton S.E."/>
            <person name="Cottret L."/>
            <person name="Lelandais-Briere C."/>
            <person name="Owens G.L."/>
            <person name="Carrere S."/>
            <person name="Mayjonade B."/>
            <person name="Legrand L."/>
            <person name="Gill N."/>
            <person name="Kane N.C."/>
            <person name="Bowers J.E."/>
            <person name="Hubner S."/>
            <person name="Bellec A."/>
            <person name="Berard A."/>
            <person name="Berges H."/>
            <person name="Blanchet N."/>
            <person name="Boniface M.C."/>
            <person name="Brunel D."/>
            <person name="Catrice O."/>
            <person name="Chaidir N."/>
            <person name="Claudel C."/>
            <person name="Donnadieu C."/>
            <person name="Faraut T."/>
            <person name="Fievet G."/>
            <person name="Helmstetter N."/>
            <person name="King M."/>
            <person name="Knapp S.J."/>
            <person name="Lai Z."/>
            <person name="Le Paslier M.C."/>
            <person name="Lippi Y."/>
            <person name="Lorenzon L."/>
            <person name="Mandel J.R."/>
            <person name="Marage G."/>
            <person name="Marchand G."/>
            <person name="Marquand E."/>
            <person name="Bret-Mestries E."/>
            <person name="Morien E."/>
            <person name="Nambeesan S."/>
            <person name="Nguyen T."/>
            <person name="Pegot-Espagnet P."/>
            <person name="Pouilly N."/>
            <person name="Raftis F."/>
            <person name="Sallet E."/>
            <person name="Schiex T."/>
            <person name="Thomas J."/>
            <person name="Vandecasteele C."/>
            <person name="Vares D."/>
            <person name="Vear F."/>
            <person name="Vautrin S."/>
            <person name="Crespi M."/>
            <person name="Mangin B."/>
            <person name="Burke J.M."/>
            <person name="Salse J."/>
            <person name="Munos S."/>
            <person name="Vincourt P."/>
            <person name="Rieseberg L.H."/>
            <person name="Langlade N.B."/>
        </authorList>
    </citation>
    <scope>NUCLEOTIDE SEQUENCE</scope>
    <source>
        <tissue evidence="4">Leaves</tissue>
    </source>
</reference>
<dbReference type="Gramene" id="mRNA:HanXRQr2_Chr06g0275391">
    <property type="protein sequence ID" value="mRNA:HanXRQr2_Chr06g0275391"/>
    <property type="gene ID" value="HanXRQr2_Chr06g0275391"/>
</dbReference>
<evidence type="ECO:0000313" key="5">
    <source>
        <dbReference type="Proteomes" id="UP000215914"/>
    </source>
</evidence>
<feature type="region of interest" description="Disordered" evidence="2">
    <location>
        <begin position="38"/>
        <end position="60"/>
    </location>
</feature>
<name>A0A9K3IVD3_HELAN</name>
<feature type="compositionally biased region" description="Low complexity" evidence="2">
    <location>
        <begin position="38"/>
        <end position="51"/>
    </location>
</feature>
<proteinExistence type="predicted"/>
<sequence>MHSAFLLLLLFDYRSCSGAGVKPGKSVRKVDISKITPLTSPPSRSLDLSPPHVDLGEKRKEDVVEIEQVGEGGAGGDDGRGGGDGVAVDGEDTLEFEAAEKALAEEREKFNAEKKGLAWRVADAEEKLSKEKQLNVNKQKEWETACERTNRELQTQRDTIVRLSGEKTKISEEAEQERAAHQKREQEYIQRIAKLEKFAAEKVVESKASEIVAEEVSADCKWLLARVVPLISERIAKSDELVKYMFELGQAAYNSGRKDGYGEGRETVANNEKDYHFELYKQNCTAAYSAKRQEYEFIEFGIVKAVEKLSQKANAIEVLKKALGDQETDGGDAGPSHQG</sequence>
<keyword evidence="3" id="KW-0732">Signal</keyword>